<dbReference type="InterPro" id="IPR000760">
    <property type="entry name" value="Inositol_monophosphatase-like"/>
</dbReference>
<evidence type="ECO:0000256" key="6">
    <source>
        <dbReference type="PIRSR" id="PIRSR600760-2"/>
    </source>
</evidence>
<feature type="binding site" evidence="6">
    <location>
        <position position="71"/>
    </location>
    <ligand>
        <name>Mg(2+)</name>
        <dbReference type="ChEBI" id="CHEBI:18420"/>
        <label>1</label>
        <note>catalytic</note>
    </ligand>
</feature>
<accession>J3NML8</accession>
<evidence type="ECO:0000256" key="5">
    <source>
        <dbReference type="ARBA" id="ARBA00022842"/>
    </source>
</evidence>
<dbReference type="InterPro" id="IPR051090">
    <property type="entry name" value="Inositol_monoP_superfamily"/>
</dbReference>
<dbReference type="PANTHER" id="PTHR43200:SF2">
    <property type="entry name" value="3'(2'),5'-BISPHOSPHATE NUCLEOTIDASE"/>
    <property type="match status" value="1"/>
</dbReference>
<evidence type="ECO:0000256" key="2">
    <source>
        <dbReference type="ARBA" id="ARBA00009759"/>
    </source>
</evidence>
<dbReference type="VEuPathDB" id="FungiDB:GGTG_02524"/>
<dbReference type="GeneID" id="20342982"/>
<sequence length="428" mass="45582">MDSPWRRELALAVLAVRVGARIAEALSAEKDRGGTVEKSDLTPVTVADFAIQALLAATVEHCFPHDVVVGEESADDLRADPALLESVWVAIAHAVDEQERDEPGGLVVQGAGLEGLRVVPPRSREHLLDLVDACGAAGPSPSTPRAWIIDPIDGTASFVKNELYAINVALVEAGAFETVSCIGAPNMTWRPLPPATPLLNADVEGLSSGTRGCVMFAARGYGAWRQPLFVAPSEQGDVAPVRLERLDEAVKTTADLRFVGCTTVDSGATDVHDAVAALARDPASSKSDVLSWVLRWVAMARGAANAVVWVYKKRSRLAKTWDHAGAMLLFREAGGVISDVDGHPIDLATGRTYDANYGFVAAPARLHVALLARVREVLPKLRPDLAHVDPAAGVRTAESVLARAERVSAELVRVESLSDRGFILDLQS</sequence>
<dbReference type="HOGENOM" id="CLU_033446_1_0_1"/>
<organism evidence="8">
    <name type="scientific">Gaeumannomyces tritici (strain R3-111a-1)</name>
    <name type="common">Wheat and barley take-all root rot fungus</name>
    <name type="synonym">Gaeumannomyces graminis var. tritici</name>
    <dbReference type="NCBI Taxonomy" id="644352"/>
    <lineage>
        <taxon>Eukaryota</taxon>
        <taxon>Fungi</taxon>
        <taxon>Dikarya</taxon>
        <taxon>Ascomycota</taxon>
        <taxon>Pezizomycotina</taxon>
        <taxon>Sordariomycetes</taxon>
        <taxon>Sordariomycetidae</taxon>
        <taxon>Magnaporthales</taxon>
        <taxon>Magnaporthaceae</taxon>
        <taxon>Gaeumannomyces</taxon>
    </lineage>
</organism>
<evidence type="ECO:0000313" key="8">
    <source>
        <dbReference type="EMBL" id="EJT82551.1"/>
    </source>
</evidence>
<protein>
    <recommendedName>
        <fullName evidence="11">3'(2'),5'-bisphosphate nucleotidase</fullName>
    </recommendedName>
</protein>
<dbReference type="AlphaFoldDB" id="J3NML8"/>
<proteinExistence type="inferred from homology"/>
<reference evidence="8" key="3">
    <citation type="submission" date="2010-09" db="EMBL/GenBank/DDBJ databases">
        <title>Annotation of Gaeumannomyces graminis var. tritici R3-111a-1.</title>
        <authorList>
            <consortium name="The Broad Institute Genome Sequencing Platform"/>
            <person name="Ma L.-J."/>
            <person name="Dead R."/>
            <person name="Young S.K."/>
            <person name="Zeng Q."/>
            <person name="Gargeya S."/>
            <person name="Fitzgerald M."/>
            <person name="Haas B."/>
            <person name="Abouelleil A."/>
            <person name="Alvarado L."/>
            <person name="Arachchi H.M."/>
            <person name="Berlin A."/>
            <person name="Brown A."/>
            <person name="Chapman S.B."/>
            <person name="Chen Z."/>
            <person name="Dunbar C."/>
            <person name="Freedman E."/>
            <person name="Gearin G."/>
            <person name="Gellesch M."/>
            <person name="Goldberg J."/>
            <person name="Griggs A."/>
            <person name="Gujja S."/>
            <person name="Heiman D."/>
            <person name="Howarth C."/>
            <person name="Larson L."/>
            <person name="Lui A."/>
            <person name="MacDonald P.J.P."/>
            <person name="Mehta T."/>
            <person name="Montmayeur A."/>
            <person name="Murphy C."/>
            <person name="Neiman D."/>
            <person name="Pearson M."/>
            <person name="Priest M."/>
            <person name="Roberts A."/>
            <person name="Saif S."/>
            <person name="Shea T."/>
            <person name="Shenoy N."/>
            <person name="Sisk P."/>
            <person name="Stolte C."/>
            <person name="Sykes S."/>
            <person name="Yandava C."/>
            <person name="Wortman J."/>
            <person name="Nusbaum C."/>
            <person name="Birren B."/>
        </authorList>
    </citation>
    <scope>NUCLEOTIDE SEQUENCE</scope>
    <source>
        <strain evidence="8">R3-111a-1</strain>
    </source>
</reference>
<dbReference type="EMBL" id="GL385395">
    <property type="protein sequence ID" value="EJT82551.1"/>
    <property type="molecule type" value="Genomic_DNA"/>
</dbReference>
<feature type="binding site" evidence="6">
    <location>
        <position position="153"/>
    </location>
    <ligand>
        <name>Mg(2+)</name>
        <dbReference type="ChEBI" id="CHEBI:18420"/>
        <label>1</label>
        <note>catalytic</note>
    </ligand>
</feature>
<dbReference type="InterPro" id="IPR020583">
    <property type="entry name" value="Inositol_monoP_metal-BS"/>
</dbReference>
<evidence type="ECO:0000256" key="1">
    <source>
        <dbReference type="ARBA" id="ARBA00001946"/>
    </source>
</evidence>
<dbReference type="Proteomes" id="UP000006039">
    <property type="component" value="Unassembled WGS sequence"/>
</dbReference>
<evidence type="ECO:0008006" key="11">
    <source>
        <dbReference type="Google" id="ProtNLM"/>
    </source>
</evidence>
<evidence type="ECO:0000256" key="4">
    <source>
        <dbReference type="ARBA" id="ARBA00022801"/>
    </source>
</evidence>
<dbReference type="RefSeq" id="XP_009218560.1">
    <property type="nucleotide sequence ID" value="XM_009220296.1"/>
</dbReference>
<evidence type="ECO:0000313" key="10">
    <source>
        <dbReference type="Proteomes" id="UP000006039"/>
    </source>
</evidence>
<reference evidence="8" key="2">
    <citation type="submission" date="2010-07" db="EMBL/GenBank/DDBJ databases">
        <authorList>
            <consortium name="The Broad Institute Genome Sequencing Platform"/>
            <consortium name="Broad Institute Genome Sequencing Center for Infectious Disease"/>
            <person name="Ma L.-J."/>
            <person name="Dead R."/>
            <person name="Young S."/>
            <person name="Zeng Q."/>
            <person name="Koehrsen M."/>
            <person name="Alvarado L."/>
            <person name="Berlin A."/>
            <person name="Chapman S.B."/>
            <person name="Chen Z."/>
            <person name="Freedman E."/>
            <person name="Gellesch M."/>
            <person name="Goldberg J."/>
            <person name="Griggs A."/>
            <person name="Gujja S."/>
            <person name="Heilman E.R."/>
            <person name="Heiman D."/>
            <person name="Hepburn T."/>
            <person name="Howarth C."/>
            <person name="Jen D."/>
            <person name="Larson L."/>
            <person name="Mehta T."/>
            <person name="Neiman D."/>
            <person name="Pearson M."/>
            <person name="Roberts A."/>
            <person name="Saif S."/>
            <person name="Shea T."/>
            <person name="Shenoy N."/>
            <person name="Sisk P."/>
            <person name="Stolte C."/>
            <person name="Sykes S."/>
            <person name="Walk T."/>
            <person name="White J."/>
            <person name="Yandava C."/>
            <person name="Haas B."/>
            <person name="Nusbaum C."/>
            <person name="Birren B."/>
        </authorList>
    </citation>
    <scope>NUCLEOTIDE SEQUENCE</scope>
    <source>
        <strain evidence="8">R3-111a-1</strain>
    </source>
</reference>
<dbReference type="OrthoDB" id="411145at2759"/>
<reference evidence="10" key="1">
    <citation type="submission" date="2010-07" db="EMBL/GenBank/DDBJ databases">
        <title>The genome sequence of Gaeumannomyces graminis var. tritici strain R3-111a-1.</title>
        <authorList>
            <consortium name="The Broad Institute Genome Sequencing Platform"/>
            <person name="Ma L.-J."/>
            <person name="Dead R."/>
            <person name="Young S."/>
            <person name="Zeng Q."/>
            <person name="Koehrsen M."/>
            <person name="Alvarado L."/>
            <person name="Berlin A."/>
            <person name="Chapman S.B."/>
            <person name="Chen Z."/>
            <person name="Freedman E."/>
            <person name="Gellesch M."/>
            <person name="Goldberg J."/>
            <person name="Griggs A."/>
            <person name="Gujja S."/>
            <person name="Heilman E.R."/>
            <person name="Heiman D."/>
            <person name="Hepburn T."/>
            <person name="Howarth C."/>
            <person name="Jen D."/>
            <person name="Larson L."/>
            <person name="Mehta T."/>
            <person name="Neiman D."/>
            <person name="Pearson M."/>
            <person name="Roberts A."/>
            <person name="Saif S."/>
            <person name="Shea T."/>
            <person name="Shenoy N."/>
            <person name="Sisk P."/>
            <person name="Stolte C."/>
            <person name="Sykes S."/>
            <person name="Walk T."/>
            <person name="White J."/>
            <person name="Yandava C."/>
            <person name="Haas B."/>
            <person name="Nusbaum C."/>
            <person name="Birren B."/>
        </authorList>
    </citation>
    <scope>NUCLEOTIDE SEQUENCE [LARGE SCALE GENOMIC DNA]</scope>
    <source>
        <strain evidence="10">R3-111a-1</strain>
    </source>
</reference>
<keyword evidence="4" id="KW-0378">Hydrolase</keyword>
<feature type="chain" id="PRO_5015094282" description="3'(2'),5'-bisphosphate nucleotidase" evidence="7">
    <location>
        <begin position="26"/>
        <end position="428"/>
    </location>
</feature>
<name>J3NML8_GAET3</name>
<feature type="binding site" evidence="6">
    <location>
        <position position="152"/>
    </location>
    <ligand>
        <name>Mg(2+)</name>
        <dbReference type="ChEBI" id="CHEBI:18420"/>
        <label>1</label>
        <note>catalytic</note>
    </ligand>
</feature>
<reference evidence="9" key="5">
    <citation type="submission" date="2018-04" db="UniProtKB">
        <authorList>
            <consortium name="EnsemblFungi"/>
        </authorList>
    </citation>
    <scope>IDENTIFICATION</scope>
    <source>
        <strain evidence="9">R3-111a-1</strain>
    </source>
</reference>
<dbReference type="EnsemblFungi" id="EJT82551">
    <property type="protein sequence ID" value="EJT82551"/>
    <property type="gene ID" value="GGTG_02524"/>
</dbReference>
<comment type="cofactor">
    <cofactor evidence="1 6">
        <name>Mg(2+)</name>
        <dbReference type="ChEBI" id="CHEBI:18420"/>
    </cofactor>
</comment>
<feature type="signal peptide" evidence="7">
    <location>
        <begin position="1"/>
        <end position="25"/>
    </location>
</feature>
<dbReference type="Gene3D" id="3.40.190.80">
    <property type="match status" value="1"/>
</dbReference>
<evidence type="ECO:0000313" key="9">
    <source>
        <dbReference type="EnsemblFungi" id="EJT82551"/>
    </source>
</evidence>
<dbReference type="eggNOG" id="KOG1528">
    <property type="taxonomic scope" value="Eukaryota"/>
</dbReference>
<keyword evidence="10" id="KW-1185">Reference proteome</keyword>
<dbReference type="Pfam" id="PF00459">
    <property type="entry name" value="Inositol_P"/>
    <property type="match status" value="1"/>
</dbReference>
<gene>
    <name evidence="9" type="primary">20342982</name>
    <name evidence="8" type="ORF">GGTG_02524</name>
</gene>
<dbReference type="PANTHER" id="PTHR43200">
    <property type="entry name" value="PHOSPHATASE"/>
    <property type="match status" value="1"/>
</dbReference>
<dbReference type="GO" id="GO:0008441">
    <property type="term" value="F:3'(2'),5'-bisphosphate nucleotidase activity"/>
    <property type="evidence" value="ECO:0007669"/>
    <property type="project" value="TreeGrafter"/>
</dbReference>
<dbReference type="STRING" id="644352.J3NML8"/>
<keyword evidence="5 6" id="KW-0460">Magnesium</keyword>
<dbReference type="SUPFAM" id="SSF56655">
    <property type="entry name" value="Carbohydrate phosphatase"/>
    <property type="match status" value="1"/>
</dbReference>
<keyword evidence="7" id="KW-0732">Signal</keyword>
<dbReference type="PROSITE" id="PS00629">
    <property type="entry name" value="IMP_1"/>
    <property type="match status" value="1"/>
</dbReference>
<feature type="binding site" evidence="6">
    <location>
        <position position="150"/>
    </location>
    <ligand>
        <name>Mg(2+)</name>
        <dbReference type="ChEBI" id="CHEBI:18420"/>
        <label>1</label>
        <note>catalytic</note>
    </ligand>
</feature>
<reference evidence="9" key="4">
    <citation type="journal article" date="2015" name="G3 (Bethesda)">
        <title>Genome sequences of three phytopathogenic species of the Magnaporthaceae family of fungi.</title>
        <authorList>
            <person name="Okagaki L.H."/>
            <person name="Nunes C.C."/>
            <person name="Sailsbery J."/>
            <person name="Clay B."/>
            <person name="Brown D."/>
            <person name="John T."/>
            <person name="Oh Y."/>
            <person name="Young N."/>
            <person name="Fitzgerald M."/>
            <person name="Haas B.J."/>
            <person name="Zeng Q."/>
            <person name="Young S."/>
            <person name="Adiconis X."/>
            <person name="Fan L."/>
            <person name="Levin J.Z."/>
            <person name="Mitchell T.K."/>
            <person name="Okubara P.A."/>
            <person name="Farman M.L."/>
            <person name="Kohn L.M."/>
            <person name="Birren B."/>
            <person name="Ma L.-J."/>
            <person name="Dean R.A."/>
        </authorList>
    </citation>
    <scope>NUCLEOTIDE SEQUENCE</scope>
    <source>
        <strain evidence="9">R3-111a-1</strain>
    </source>
</reference>
<keyword evidence="3 6" id="KW-0479">Metal-binding</keyword>
<dbReference type="GO" id="GO:0000103">
    <property type="term" value="P:sulfate assimilation"/>
    <property type="evidence" value="ECO:0007669"/>
    <property type="project" value="TreeGrafter"/>
</dbReference>
<comment type="similarity">
    <text evidence="2">Belongs to the inositol monophosphatase superfamily.</text>
</comment>
<feature type="binding site" evidence="6">
    <location>
        <position position="322"/>
    </location>
    <ligand>
        <name>Mg(2+)</name>
        <dbReference type="ChEBI" id="CHEBI:18420"/>
        <label>1</label>
        <note>catalytic</note>
    </ligand>
</feature>
<evidence type="ECO:0000256" key="7">
    <source>
        <dbReference type="SAM" id="SignalP"/>
    </source>
</evidence>
<dbReference type="Gene3D" id="3.30.540.10">
    <property type="entry name" value="Fructose-1,6-Bisphosphatase, subunit A, domain 1"/>
    <property type="match status" value="1"/>
</dbReference>
<evidence type="ECO:0000256" key="3">
    <source>
        <dbReference type="ARBA" id="ARBA00022723"/>
    </source>
</evidence>
<dbReference type="GO" id="GO:0046872">
    <property type="term" value="F:metal ion binding"/>
    <property type="evidence" value="ECO:0007669"/>
    <property type="project" value="UniProtKB-KW"/>
</dbReference>